<feature type="compositionally biased region" description="Basic and acidic residues" evidence="6">
    <location>
        <begin position="62"/>
        <end position="79"/>
    </location>
</feature>
<evidence type="ECO:0000256" key="3">
    <source>
        <dbReference type="ARBA" id="ARBA00022692"/>
    </source>
</evidence>
<keyword evidence="8" id="KW-0732">Signal</keyword>
<dbReference type="OrthoDB" id="423427at2759"/>
<feature type="signal peptide" evidence="8">
    <location>
        <begin position="1"/>
        <end position="21"/>
    </location>
</feature>
<keyword evidence="5 7" id="KW-0472">Membrane</keyword>
<feature type="transmembrane region" description="Helical" evidence="7">
    <location>
        <begin position="240"/>
        <end position="259"/>
    </location>
</feature>
<evidence type="ECO:0000256" key="6">
    <source>
        <dbReference type="SAM" id="MobiDB-lite"/>
    </source>
</evidence>
<dbReference type="Proteomes" id="UP000291116">
    <property type="component" value="Unassembled WGS sequence"/>
</dbReference>
<feature type="transmembrane region" description="Helical" evidence="7">
    <location>
        <begin position="543"/>
        <end position="561"/>
    </location>
</feature>
<proteinExistence type="inferred from homology"/>
<feature type="transmembrane region" description="Helical" evidence="7">
    <location>
        <begin position="196"/>
        <end position="220"/>
    </location>
</feature>
<feature type="region of interest" description="Disordered" evidence="6">
    <location>
        <begin position="36"/>
        <end position="94"/>
    </location>
</feature>
<dbReference type="GO" id="GO:0042910">
    <property type="term" value="F:xenobiotic transmembrane transporter activity"/>
    <property type="evidence" value="ECO:0007669"/>
    <property type="project" value="InterPro"/>
</dbReference>
<sequence>MWTSKLATCLLVPAWLVAANAFVPASAFHHPSGSGAIASPTTPRHHYRAVATTPSSTSLKTVENHDSGESDNTKAEAKPAGDIPRGGGSNVVDDKPPALPSLADFRKFAVPCLGLWVAQPLLSLVDTAFVGLSAKVPAESAAQLASLGPATTFIDGATYLFAFLNVATTNLYSTALAQKGGQSDEAEAVVCTASRVALRCGIGIMFFLFAFARPLLALYIGHGADPALIDSAVDYVKIRAVSMPTSLLLGVVQAALLGAKDSVTPLIAILYSTVVNVVGDFLLVRVASMGLKGAAIATLLAQLAATAALLGPARRRLVRDRSLGLWKKKKPAEGSQGEEAVTSKAFLGFAAPVLTLILGKLAAFGFMTHSAAAVPGQPTPLASHQIILSLFFFVSPFMEVISQTAQTFVPSYLAPVNEYVEAKEERTLADPLVKPWLDRAFDLGSYLLKLGFISATIVASLASLIPAFFGGMLTSDPLVKNGVKPLAKYLWAGAFLTAPVAVSEGILLARRELGYLAGVYVLTTALLPSALLRVKSIGGSVDQVWACFAVFQLCRAGFFAGRIWSGSVLRKIAGLFGGKEAPAAAAEGSAPAAS</sequence>
<feature type="chain" id="PRO_5019057402" description="Polysaccharide biosynthesis protein C-terminal domain-containing protein" evidence="8">
    <location>
        <begin position="22"/>
        <end position="594"/>
    </location>
</feature>
<dbReference type="AlphaFoldDB" id="A0A448ZMJ5"/>
<dbReference type="PANTHER" id="PTHR42893">
    <property type="entry name" value="PROTEIN DETOXIFICATION 44, CHLOROPLASTIC-RELATED"/>
    <property type="match status" value="1"/>
</dbReference>
<organism evidence="9 10">
    <name type="scientific">Pseudo-nitzschia multistriata</name>
    <dbReference type="NCBI Taxonomy" id="183589"/>
    <lineage>
        <taxon>Eukaryota</taxon>
        <taxon>Sar</taxon>
        <taxon>Stramenopiles</taxon>
        <taxon>Ochrophyta</taxon>
        <taxon>Bacillariophyta</taxon>
        <taxon>Bacillariophyceae</taxon>
        <taxon>Bacillariophycidae</taxon>
        <taxon>Bacillariales</taxon>
        <taxon>Bacillariaceae</taxon>
        <taxon>Pseudo-nitzschia</taxon>
    </lineage>
</organism>
<dbReference type="PANTHER" id="PTHR42893:SF9">
    <property type="entry name" value="PROTEIN DETOXIFICATION 46, CHLOROPLASTIC"/>
    <property type="match status" value="1"/>
</dbReference>
<evidence type="ECO:0000256" key="8">
    <source>
        <dbReference type="SAM" id="SignalP"/>
    </source>
</evidence>
<dbReference type="GO" id="GO:0015297">
    <property type="term" value="F:antiporter activity"/>
    <property type="evidence" value="ECO:0007669"/>
    <property type="project" value="InterPro"/>
</dbReference>
<keyword evidence="4 7" id="KW-1133">Transmembrane helix</keyword>
<dbReference type="GO" id="GO:0016020">
    <property type="term" value="C:membrane"/>
    <property type="evidence" value="ECO:0007669"/>
    <property type="project" value="UniProtKB-SubCell"/>
</dbReference>
<evidence type="ECO:0000313" key="9">
    <source>
        <dbReference type="EMBL" id="VEU43259.1"/>
    </source>
</evidence>
<evidence type="ECO:0008006" key="11">
    <source>
        <dbReference type="Google" id="ProtNLM"/>
    </source>
</evidence>
<feature type="compositionally biased region" description="Polar residues" evidence="6">
    <location>
        <begin position="52"/>
        <end position="61"/>
    </location>
</feature>
<dbReference type="Pfam" id="PF01554">
    <property type="entry name" value="MatE"/>
    <property type="match status" value="1"/>
</dbReference>
<evidence type="ECO:0000313" key="10">
    <source>
        <dbReference type="Proteomes" id="UP000291116"/>
    </source>
</evidence>
<evidence type="ECO:0000256" key="2">
    <source>
        <dbReference type="ARBA" id="ARBA00010199"/>
    </source>
</evidence>
<keyword evidence="10" id="KW-1185">Reference proteome</keyword>
<protein>
    <recommendedName>
        <fullName evidence="11">Polysaccharide biosynthesis protein C-terminal domain-containing protein</fullName>
    </recommendedName>
</protein>
<feature type="transmembrane region" description="Helical" evidence="7">
    <location>
        <begin position="489"/>
        <end position="508"/>
    </location>
</feature>
<feature type="transmembrane region" description="Helical" evidence="7">
    <location>
        <begin position="266"/>
        <end position="287"/>
    </location>
</feature>
<keyword evidence="3 7" id="KW-0812">Transmembrane</keyword>
<name>A0A448ZMJ5_9STRA</name>
<comment type="subcellular location">
    <subcellularLocation>
        <location evidence="1">Membrane</location>
        <topology evidence="1">Multi-pass membrane protein</topology>
    </subcellularLocation>
</comment>
<evidence type="ECO:0000256" key="7">
    <source>
        <dbReference type="SAM" id="Phobius"/>
    </source>
</evidence>
<dbReference type="InterPro" id="IPR044644">
    <property type="entry name" value="DinF-like"/>
</dbReference>
<dbReference type="InterPro" id="IPR002528">
    <property type="entry name" value="MATE_fam"/>
</dbReference>
<accession>A0A448ZMJ5</accession>
<evidence type="ECO:0000256" key="4">
    <source>
        <dbReference type="ARBA" id="ARBA00022989"/>
    </source>
</evidence>
<feature type="transmembrane region" description="Helical" evidence="7">
    <location>
        <begin position="345"/>
        <end position="369"/>
    </location>
</feature>
<gene>
    <name evidence="9" type="ORF">PSNMU_V1.4_AUG-EV-PASAV3_0103090</name>
</gene>
<evidence type="ECO:0000256" key="1">
    <source>
        <dbReference type="ARBA" id="ARBA00004141"/>
    </source>
</evidence>
<feature type="transmembrane region" description="Helical" evidence="7">
    <location>
        <begin position="293"/>
        <end position="313"/>
    </location>
</feature>
<reference evidence="9 10" key="1">
    <citation type="submission" date="2019-01" db="EMBL/GenBank/DDBJ databases">
        <authorList>
            <person name="Ferrante I. M."/>
        </authorList>
    </citation>
    <scope>NUCLEOTIDE SEQUENCE [LARGE SCALE GENOMIC DNA]</scope>
    <source>
        <strain evidence="9 10">B856</strain>
    </source>
</reference>
<evidence type="ECO:0000256" key="5">
    <source>
        <dbReference type="ARBA" id="ARBA00023136"/>
    </source>
</evidence>
<dbReference type="EMBL" id="CAACVS010000531">
    <property type="protein sequence ID" value="VEU43259.1"/>
    <property type="molecule type" value="Genomic_DNA"/>
</dbReference>
<comment type="similarity">
    <text evidence="2">Belongs to the multi antimicrobial extrusion (MATE) (TC 2.A.66.1) family.</text>
</comment>
<feature type="transmembrane region" description="Helical" evidence="7">
    <location>
        <begin position="513"/>
        <end position="531"/>
    </location>
</feature>
<feature type="transmembrane region" description="Helical" evidence="7">
    <location>
        <begin position="446"/>
        <end position="469"/>
    </location>
</feature>
<feature type="transmembrane region" description="Helical" evidence="7">
    <location>
        <begin position="381"/>
        <end position="401"/>
    </location>
</feature>